<evidence type="ECO:0000313" key="3">
    <source>
        <dbReference type="EMBL" id="MBY8337901.1"/>
    </source>
</evidence>
<dbReference type="Gene3D" id="1.10.490.10">
    <property type="entry name" value="Globins"/>
    <property type="match status" value="1"/>
</dbReference>
<proteinExistence type="predicted"/>
<name>A0ABS7PG11_9SPHN</name>
<dbReference type="Proteomes" id="UP000759298">
    <property type="component" value="Unassembled WGS sequence"/>
</dbReference>
<dbReference type="InterPro" id="IPR009050">
    <property type="entry name" value="Globin-like_sf"/>
</dbReference>
<protein>
    <recommendedName>
        <fullName evidence="2">Globin-sensor domain-containing protein</fullName>
    </recommendedName>
</protein>
<feature type="region of interest" description="Disordered" evidence="1">
    <location>
        <begin position="1"/>
        <end position="31"/>
    </location>
</feature>
<sequence length="165" mass="18160">MFRSVGKGHGRSGRQDGLPHLNNESLPKIPKQEMQSRLEFAAFDTQQQSLLSKSKSRIERVLPKALDRFYDVVRKTPETARFFKDEKHMTGAKAAQSRHWNNIATANFDEAYYERASGVSANAMPSSGLSRVGISVPTRCCSRRCSVGSQVAPVSSALSPATTSN</sequence>
<evidence type="ECO:0000259" key="2">
    <source>
        <dbReference type="Pfam" id="PF11563"/>
    </source>
</evidence>
<feature type="compositionally biased region" description="Basic residues" evidence="1">
    <location>
        <begin position="1"/>
        <end position="12"/>
    </location>
</feature>
<dbReference type="InterPro" id="IPR012292">
    <property type="entry name" value="Globin/Proto"/>
</dbReference>
<comment type="caution">
    <text evidence="3">The sequence shown here is derived from an EMBL/GenBank/DDBJ whole genome shotgun (WGS) entry which is preliminary data.</text>
</comment>
<accession>A0ABS7PG11</accession>
<organism evidence="3 4">
    <name type="scientific">Alteriqipengyuania abyssalis</name>
    <dbReference type="NCBI Taxonomy" id="2860200"/>
    <lineage>
        <taxon>Bacteria</taxon>
        <taxon>Pseudomonadati</taxon>
        <taxon>Pseudomonadota</taxon>
        <taxon>Alphaproteobacteria</taxon>
        <taxon>Sphingomonadales</taxon>
        <taxon>Erythrobacteraceae</taxon>
        <taxon>Alteriqipengyuania</taxon>
    </lineage>
</organism>
<dbReference type="Pfam" id="PF11563">
    <property type="entry name" value="Protoglobin"/>
    <property type="match status" value="1"/>
</dbReference>
<dbReference type="EMBL" id="JAHWXP010000003">
    <property type="protein sequence ID" value="MBY8337901.1"/>
    <property type="molecule type" value="Genomic_DNA"/>
</dbReference>
<evidence type="ECO:0000313" key="4">
    <source>
        <dbReference type="Proteomes" id="UP000759298"/>
    </source>
</evidence>
<reference evidence="3 4" key="1">
    <citation type="submission" date="2021-07" db="EMBL/GenBank/DDBJ databases">
        <title>Alteriqipengyuania abyssalis NZ-12B nov, sp.nov isolated from deep sea sponge in pacific ocean.</title>
        <authorList>
            <person name="Tareen S."/>
            <person name="Wink J."/>
        </authorList>
    </citation>
    <scope>NUCLEOTIDE SEQUENCE [LARGE SCALE GENOMIC DNA]</scope>
    <source>
        <strain evidence="3 4">NZ-12B</strain>
    </source>
</reference>
<keyword evidence="4" id="KW-1185">Reference proteome</keyword>
<dbReference type="CDD" id="cd01068">
    <property type="entry name" value="globin_sensor"/>
    <property type="match status" value="1"/>
</dbReference>
<dbReference type="InterPro" id="IPR039379">
    <property type="entry name" value="Protoglobin_sensor_dom"/>
</dbReference>
<feature type="domain" description="Globin-sensor" evidence="2">
    <location>
        <begin position="32"/>
        <end position="121"/>
    </location>
</feature>
<gene>
    <name evidence="3" type="ORF">KYN89_12695</name>
</gene>
<evidence type="ECO:0000256" key="1">
    <source>
        <dbReference type="SAM" id="MobiDB-lite"/>
    </source>
</evidence>
<dbReference type="SUPFAM" id="SSF46458">
    <property type="entry name" value="Globin-like"/>
    <property type="match status" value="1"/>
</dbReference>
<dbReference type="InterPro" id="IPR044398">
    <property type="entry name" value="Globin-sensor_dom"/>
</dbReference>